<name>I0IHB2_PHYMF</name>
<feature type="binding site" evidence="3">
    <location>
        <position position="197"/>
    </location>
    <ligand>
        <name>Mg(2+)</name>
        <dbReference type="ChEBI" id="CHEBI:18420"/>
    </ligand>
</feature>
<accession>I0IHB2</accession>
<reference evidence="5 6" key="1">
    <citation type="submission" date="2012-02" db="EMBL/GenBank/DDBJ databases">
        <title>Complete genome sequence of Phycisphaera mikurensis NBRC 102666.</title>
        <authorList>
            <person name="Ankai A."/>
            <person name="Hosoyama A."/>
            <person name="Terui Y."/>
            <person name="Sekine M."/>
            <person name="Fukai R."/>
            <person name="Kato Y."/>
            <person name="Nakamura S."/>
            <person name="Yamada-Narita S."/>
            <person name="Kawakoshi A."/>
            <person name="Fukunaga Y."/>
            <person name="Yamazaki S."/>
            <person name="Fujita N."/>
        </authorList>
    </citation>
    <scope>NUCLEOTIDE SEQUENCE [LARGE SCALE GENOMIC DNA]</scope>
    <source>
        <strain evidence="6">NBRC 102666 / KCTC 22515 / FYK2301M01</strain>
    </source>
</reference>
<keyword evidence="6" id="KW-1185">Reference proteome</keyword>
<feature type="binding site" evidence="3">
    <location>
        <position position="446"/>
    </location>
    <ligand>
        <name>Zn(2+)</name>
        <dbReference type="ChEBI" id="CHEBI:29105"/>
        <label>2</label>
    </ligand>
</feature>
<dbReference type="STRING" id="1142394.PSMK_24910"/>
<keyword evidence="1" id="KW-0597">Phosphoprotein</keyword>
<dbReference type="HOGENOM" id="CLU_008539_7_0_0"/>
<dbReference type="EC" id="3.1.3.1" evidence="5"/>
<evidence type="ECO:0000256" key="3">
    <source>
        <dbReference type="PIRSR" id="PIRSR601952-2"/>
    </source>
</evidence>
<keyword evidence="3" id="KW-0862">Zinc</keyword>
<dbReference type="eggNOG" id="COG1785">
    <property type="taxonomic scope" value="Bacteria"/>
</dbReference>
<dbReference type="InterPro" id="IPR017850">
    <property type="entry name" value="Alkaline_phosphatase_core_sf"/>
</dbReference>
<comment type="cofactor">
    <cofactor evidence="3">
        <name>Zn(2+)</name>
        <dbReference type="ChEBI" id="CHEBI:29105"/>
    </cofactor>
    <text evidence="3">Binds 2 Zn(2+) ions.</text>
</comment>
<evidence type="ECO:0000313" key="6">
    <source>
        <dbReference type="Proteomes" id="UP000007881"/>
    </source>
</evidence>
<dbReference type="SMART" id="SM00098">
    <property type="entry name" value="alkPPc"/>
    <property type="match status" value="1"/>
</dbReference>
<feature type="chain" id="PRO_5003629240" evidence="4">
    <location>
        <begin position="25"/>
        <end position="566"/>
    </location>
</feature>
<dbReference type="Pfam" id="PF00245">
    <property type="entry name" value="Alk_phosphatase"/>
    <property type="match status" value="1"/>
</dbReference>
<feature type="binding site" evidence="3">
    <location>
        <position position="447"/>
    </location>
    <ligand>
        <name>Zn(2+)</name>
        <dbReference type="ChEBI" id="CHEBI:29105"/>
        <label>2</label>
    </ligand>
</feature>
<keyword evidence="3" id="KW-0460">Magnesium</keyword>
<evidence type="ECO:0000256" key="2">
    <source>
        <dbReference type="PIRSR" id="PIRSR601952-1"/>
    </source>
</evidence>
<evidence type="ECO:0000313" key="5">
    <source>
        <dbReference type="EMBL" id="BAM04650.1"/>
    </source>
</evidence>
<dbReference type="Gene3D" id="3.40.720.10">
    <property type="entry name" value="Alkaline Phosphatase, subunit A"/>
    <property type="match status" value="2"/>
</dbReference>
<dbReference type="SUPFAM" id="SSF53649">
    <property type="entry name" value="Alkaline phosphatase-like"/>
    <property type="match status" value="1"/>
</dbReference>
<dbReference type="RefSeq" id="WP_014437863.1">
    <property type="nucleotide sequence ID" value="NC_017080.1"/>
</dbReference>
<comment type="cofactor">
    <cofactor evidence="3">
        <name>Mg(2+)</name>
        <dbReference type="ChEBI" id="CHEBI:18420"/>
    </cofactor>
    <text evidence="3">Binds 1 Mg(2+) ion.</text>
</comment>
<proteinExistence type="predicted"/>
<dbReference type="KEGG" id="phm:PSMK_24910"/>
<keyword evidence="5" id="KW-0378">Hydrolase</keyword>
<dbReference type="Proteomes" id="UP000007881">
    <property type="component" value="Chromosome"/>
</dbReference>
<feature type="active site" description="Phosphoserine intermediate" evidence="2">
    <location>
        <position position="144"/>
    </location>
</feature>
<keyword evidence="4" id="KW-0732">Signal</keyword>
<dbReference type="InterPro" id="IPR001952">
    <property type="entry name" value="Alkaline_phosphatase"/>
</dbReference>
<feature type="binding site" evidence="3">
    <location>
        <position position="404"/>
    </location>
    <ligand>
        <name>Zn(2+)</name>
        <dbReference type="ChEBI" id="CHEBI:29105"/>
        <label>2</label>
    </ligand>
</feature>
<keyword evidence="3" id="KW-0479">Metal-binding</keyword>
<sequence length="566" mass="59550">MIRTSTLLRVFLVGVGVAGGSAAAAQEAKNLFVLISDGAGFNQFNAASMYQHGDLGRLPYEQAGWTKVGASTHPLTFNREPDGAGQDPTLVYDPAAAWDTSAQPVDNARVPFADPLSPTAPGAASNSGGPFAGYNFLKSTYTDSAAAGTAIAAGVRTFNSGINWTNDDAPLTGQTIAELARANNRATGVVSSVYFSHATPATMGGAHNVSRGNTQEIANQMLDEGTLDLIFTPGHPEYDDAGNFTPLDVNDPTSTAARNIGGTATYVELKAGTHAGGWDLVEDRADFEALAADPAAATQGRLLGLAQSRNSLQYLRPITDDWDGNGVVDNEPFTPFFPLTEAQKAERQAAPVNPGDDSAGDPFNAATPTLATLTKAAIHQLDAQQDREGMYLMVEGAQVDWAGHGHNTTRLIEEQVDFNDSVDAVLDWVAANDPNFDETLVMVLADHEAGMLWGPDGDTEAFDLIETAGIGNKPEMLMQSTQHTNQLVPIYARGVGAALLNGFTEGVDTEYLARYGMAGLEGWGDGYVGLTASFEVMSAVVPEPSSAVLAAAGGLLVLPRRRRRGS</sequence>
<evidence type="ECO:0000256" key="1">
    <source>
        <dbReference type="ARBA" id="ARBA00022553"/>
    </source>
</evidence>
<feature type="signal peptide" evidence="4">
    <location>
        <begin position="1"/>
        <end position="24"/>
    </location>
</feature>
<dbReference type="PANTHER" id="PTHR11596:SF5">
    <property type="entry name" value="ALKALINE PHOSPHATASE"/>
    <property type="match status" value="1"/>
</dbReference>
<evidence type="ECO:0000256" key="4">
    <source>
        <dbReference type="SAM" id="SignalP"/>
    </source>
</evidence>
<dbReference type="GO" id="GO:0046872">
    <property type="term" value="F:metal ion binding"/>
    <property type="evidence" value="ECO:0007669"/>
    <property type="project" value="UniProtKB-KW"/>
</dbReference>
<feature type="binding site" evidence="3">
    <location>
        <position position="400"/>
    </location>
    <ligand>
        <name>Zn(2+)</name>
        <dbReference type="ChEBI" id="CHEBI:29105"/>
        <label>2</label>
    </ligand>
</feature>
<feature type="binding site" evidence="3">
    <location>
        <position position="199"/>
    </location>
    <ligand>
        <name>Mg(2+)</name>
        <dbReference type="ChEBI" id="CHEBI:18420"/>
    </ligand>
</feature>
<protein>
    <submittedName>
        <fullName evidence="5">Alkaline phosphatase</fullName>
        <ecNumber evidence="5">3.1.3.1</ecNumber>
    </submittedName>
</protein>
<dbReference type="OrthoDB" id="9794455at2"/>
<gene>
    <name evidence="5" type="ordered locus">PSMK_24910</name>
</gene>
<dbReference type="AlphaFoldDB" id="I0IHB2"/>
<feature type="binding site" evidence="3">
    <location>
        <position position="395"/>
    </location>
    <ligand>
        <name>Mg(2+)</name>
        <dbReference type="ChEBI" id="CHEBI:18420"/>
    </ligand>
</feature>
<dbReference type="GO" id="GO:0004035">
    <property type="term" value="F:alkaline phosphatase activity"/>
    <property type="evidence" value="ECO:0007669"/>
    <property type="project" value="UniProtKB-EC"/>
</dbReference>
<dbReference type="PANTHER" id="PTHR11596">
    <property type="entry name" value="ALKALINE PHOSPHATASE"/>
    <property type="match status" value="1"/>
</dbReference>
<dbReference type="EMBL" id="AP012338">
    <property type="protein sequence ID" value="BAM04650.1"/>
    <property type="molecule type" value="Genomic_DNA"/>
</dbReference>
<organism evidence="5 6">
    <name type="scientific">Phycisphaera mikurensis (strain NBRC 102666 / KCTC 22515 / FYK2301M01)</name>
    <dbReference type="NCBI Taxonomy" id="1142394"/>
    <lineage>
        <taxon>Bacteria</taxon>
        <taxon>Pseudomonadati</taxon>
        <taxon>Planctomycetota</taxon>
        <taxon>Phycisphaerae</taxon>
        <taxon>Phycisphaerales</taxon>
        <taxon>Phycisphaeraceae</taxon>
        <taxon>Phycisphaera</taxon>
    </lineage>
</organism>